<gene>
    <name evidence="1" type="ORF">C427_3861</name>
</gene>
<evidence type="ECO:0000313" key="2">
    <source>
        <dbReference type="Proteomes" id="UP000011864"/>
    </source>
</evidence>
<dbReference type="PATRIC" id="fig|1129794.4.peg.3845"/>
<dbReference type="AlphaFoldDB" id="K6ZVC4"/>
<dbReference type="KEGG" id="gps:C427_3861"/>
<dbReference type="Proteomes" id="UP000011864">
    <property type="component" value="Chromosome"/>
</dbReference>
<accession>K6ZVC4</accession>
<protein>
    <submittedName>
        <fullName evidence="1">Uncharacterized protein</fullName>
    </submittedName>
</protein>
<dbReference type="EMBL" id="CP003837">
    <property type="protein sequence ID" value="AGH45966.1"/>
    <property type="molecule type" value="Genomic_DNA"/>
</dbReference>
<evidence type="ECO:0000313" key="1">
    <source>
        <dbReference type="EMBL" id="AGH45966.1"/>
    </source>
</evidence>
<sequence>MSPSSLGTEQAIRAWGLNFQEPSKIIEDEDKQRIEYLFQLILSMGLAELVALQYARVIYYSRGGLFAQAVVPRFK</sequence>
<proteinExistence type="predicted"/>
<keyword evidence="2" id="KW-1185">Reference proteome</keyword>
<organism evidence="1 2">
    <name type="scientific">Paraglaciecola psychrophila 170</name>
    <dbReference type="NCBI Taxonomy" id="1129794"/>
    <lineage>
        <taxon>Bacteria</taxon>
        <taxon>Pseudomonadati</taxon>
        <taxon>Pseudomonadota</taxon>
        <taxon>Gammaproteobacteria</taxon>
        <taxon>Alteromonadales</taxon>
        <taxon>Alteromonadaceae</taxon>
        <taxon>Paraglaciecola</taxon>
    </lineage>
</organism>
<dbReference type="HOGENOM" id="CLU_2667784_0_0_6"/>
<reference evidence="1 2" key="1">
    <citation type="journal article" date="2013" name="Genome Announc.">
        <title>Complete Genome Sequence of Glaciecola psychrophila Strain 170T.</title>
        <authorList>
            <person name="Yin J."/>
            <person name="Chen J."/>
            <person name="Liu G."/>
            <person name="Yu Y."/>
            <person name="Song L."/>
            <person name="Wang X."/>
            <person name="Qu X."/>
        </authorList>
    </citation>
    <scope>NUCLEOTIDE SEQUENCE [LARGE SCALE GENOMIC DNA]</scope>
    <source>
        <strain evidence="1 2">170</strain>
    </source>
</reference>
<name>K6ZVC4_9ALTE</name>